<name>A0ABN3PGU7_9ACTN</name>
<dbReference type="Gene3D" id="3.40.50.10140">
    <property type="entry name" value="Toll/interleukin-1 receptor homology (TIR) domain"/>
    <property type="match status" value="1"/>
</dbReference>
<comment type="caution">
    <text evidence="2">The sequence shown here is derived from an EMBL/GenBank/DDBJ whole genome shotgun (WGS) entry which is preliminary data.</text>
</comment>
<organism evidence="2 3">
    <name type="scientific">Actinomadura fulvescens</name>
    <dbReference type="NCBI Taxonomy" id="46160"/>
    <lineage>
        <taxon>Bacteria</taxon>
        <taxon>Bacillati</taxon>
        <taxon>Actinomycetota</taxon>
        <taxon>Actinomycetes</taxon>
        <taxon>Streptosporangiales</taxon>
        <taxon>Thermomonosporaceae</taxon>
        <taxon>Actinomadura</taxon>
    </lineage>
</organism>
<feature type="region of interest" description="Disordered" evidence="1">
    <location>
        <begin position="370"/>
        <end position="424"/>
    </location>
</feature>
<dbReference type="EMBL" id="BAAATD010000002">
    <property type="protein sequence ID" value="GAA2585120.1"/>
    <property type="molecule type" value="Genomic_DNA"/>
</dbReference>
<dbReference type="Proteomes" id="UP001501509">
    <property type="component" value="Unassembled WGS sequence"/>
</dbReference>
<reference evidence="2 3" key="1">
    <citation type="journal article" date="2019" name="Int. J. Syst. Evol. Microbiol.">
        <title>The Global Catalogue of Microorganisms (GCM) 10K type strain sequencing project: providing services to taxonomists for standard genome sequencing and annotation.</title>
        <authorList>
            <consortium name="The Broad Institute Genomics Platform"/>
            <consortium name="The Broad Institute Genome Sequencing Center for Infectious Disease"/>
            <person name="Wu L."/>
            <person name="Ma J."/>
        </authorList>
    </citation>
    <scope>NUCLEOTIDE SEQUENCE [LARGE SCALE GENOMIC DNA]</scope>
    <source>
        <strain evidence="2 3">JCM 6833</strain>
    </source>
</reference>
<dbReference type="NCBIfam" id="NF040588">
    <property type="entry name" value="FxsC_Nterm"/>
    <property type="match status" value="1"/>
</dbReference>
<feature type="compositionally biased region" description="Basic residues" evidence="1">
    <location>
        <begin position="370"/>
        <end position="384"/>
    </location>
</feature>
<sequence>MLSYAHSPPLSGQRPGDLDRWVGSFFQRLDAAVAEIAPDGHRLDRGFCDQLVPLGSDWKQAITAGLETAEVFVPLYSAAYFSRSQSGREWECFHRRVQRAGVANPMSRFVPVLWTPLMEEQHRAWAQDAPLFEADVPAYAENGLKALSRLAVYQDAYLATLERLAARIVAISASGLIGPSSVDDVDRLESPFRAEAAAKQFVVTVAAPTAAALPAGRRPDGYGADSAQWRAFPADQELSLVSYATAVAERLDFAVLVTGVEKAGDDLAGKPGVMLVDPWFVANERDAGRLAEFARGLSPWVLPIILVDPAADARSIEFARRAEDILRGARTPSGERAVRALRTIRSFEEFVSLMPFLIADAEREYLRKSPLRRPITKRRPRPKLTRGMPPEPGGMPPESGGTPPESGGMPPEAPASGRENDDGA</sequence>
<accession>A0ABN3PGU7</accession>
<evidence type="ECO:0000313" key="2">
    <source>
        <dbReference type="EMBL" id="GAA2585120.1"/>
    </source>
</evidence>
<dbReference type="NCBIfam" id="TIGR04276">
    <property type="entry name" value="FxsC_Cterm"/>
    <property type="match status" value="1"/>
</dbReference>
<dbReference type="InterPro" id="IPR035897">
    <property type="entry name" value="Toll_tir_struct_dom_sf"/>
</dbReference>
<evidence type="ECO:0000313" key="3">
    <source>
        <dbReference type="Proteomes" id="UP001501509"/>
    </source>
</evidence>
<proteinExistence type="predicted"/>
<gene>
    <name evidence="2" type="ORF">GCM10010411_17320</name>
</gene>
<keyword evidence="3" id="KW-1185">Reference proteome</keyword>
<dbReference type="InterPro" id="IPR026367">
    <property type="entry name" value="FxsC_C"/>
</dbReference>
<feature type="compositionally biased region" description="Low complexity" evidence="1">
    <location>
        <begin position="396"/>
        <end position="410"/>
    </location>
</feature>
<evidence type="ECO:0000256" key="1">
    <source>
        <dbReference type="SAM" id="MobiDB-lite"/>
    </source>
</evidence>
<dbReference type="InterPro" id="IPR047603">
    <property type="entry name" value="FxsC_N"/>
</dbReference>
<protein>
    <submittedName>
        <fullName evidence="2">Uncharacterized protein</fullName>
    </submittedName>
</protein>